<dbReference type="KEGG" id="mez:Mtc_0517"/>
<dbReference type="AlphaFoldDB" id="H8I586"/>
<dbReference type="EMBL" id="CP003243">
    <property type="protein sequence ID" value="AFC99283.1"/>
    <property type="molecule type" value="Genomic_DNA"/>
</dbReference>
<reference evidence="2 3" key="1">
    <citation type="journal article" date="2012" name="J. Bacteriol.">
        <title>Complete genome sequence of a thermophilic methanogen, Methanocella conradii HZ254, isolated from Chinese rice field soil.</title>
        <authorList>
            <person name="Lu Z."/>
            <person name="Lu Y."/>
        </authorList>
    </citation>
    <scope>NUCLEOTIDE SEQUENCE [LARGE SCALE GENOMIC DNA]</scope>
    <source>
        <strain evidence="3">DSM 24694 / JCM 17849 / CGMCC 1.5162 / HZ254</strain>
    </source>
</reference>
<protein>
    <submittedName>
        <fullName evidence="2">Uncharacterized protein</fullName>
    </submittedName>
</protein>
<evidence type="ECO:0000313" key="3">
    <source>
        <dbReference type="Proteomes" id="UP000005233"/>
    </source>
</evidence>
<keyword evidence="3" id="KW-1185">Reference proteome</keyword>
<dbReference type="OrthoDB" id="269729at2157"/>
<dbReference type="GeneID" id="11970402"/>
<sequence>MSGQSGVIYTSRDVEDVFRCLSTICTAGRLNSPQKSNPLYRRPPPLIRVSDVAFDKRAVERERFSFHLPPDYRFLYPAATLAYYLGASLEADGAAFIELGSGGRIVLPNFPEIELWMGDMLRRTFYLDCAVRYAVASGGALNGLDVRKALGRPAVDVFYMRPDERLLLYHDAGPNLDELPVWHMAAYLDPVPESVEALPYLLHSLSAIYSPRSSPMTERSLVSLSVNGFLGRQGVALPGVDKGERSVVVPSLMPARSQLWFSEGYPVDAVKATPRAFMNSQRYPRKKKVRVGIICNEADMSEEVDVVIEALSDAASAMQVFWGLDVSGFSRVFARGFDIIQLIGHCDERGFKCRDGFAKARDIEENNTPMFFFNSCSSHAEAAKLVDNGSACGVATFYRVLEEAAVDVCRNFYLMLGAGYPAYMAIDAARECSVLGKEYILIGDGSYCFGGDGLKPLYRISRHGEECTLSCTIGNVQKGYVVSTWSPEGKKMASDLGFETRFMSPEQLSAIAMKFKGFCIYNKSIYTSVREAAMKAAEDSRDDSHHCKRKRPRPGS</sequence>
<organism evidence="2 3">
    <name type="scientific">Methanocella conradii (strain DSM 24694 / JCM 17849 / CGMCC 1.5162 / HZ254)</name>
    <dbReference type="NCBI Taxonomy" id="1041930"/>
    <lineage>
        <taxon>Archaea</taxon>
        <taxon>Methanobacteriati</taxon>
        <taxon>Methanobacteriota</taxon>
        <taxon>Stenosarchaea group</taxon>
        <taxon>Methanomicrobia</taxon>
        <taxon>Methanocellales</taxon>
        <taxon>Methanocellaceae</taxon>
        <taxon>Methanocella</taxon>
    </lineage>
</organism>
<evidence type="ECO:0000313" key="2">
    <source>
        <dbReference type="EMBL" id="AFC99283.1"/>
    </source>
</evidence>
<accession>H8I586</accession>
<dbReference type="eggNOG" id="arCOG06229">
    <property type="taxonomic scope" value="Archaea"/>
</dbReference>
<feature type="compositionally biased region" description="Basic residues" evidence="1">
    <location>
        <begin position="546"/>
        <end position="556"/>
    </location>
</feature>
<proteinExistence type="predicted"/>
<gene>
    <name evidence="2" type="ordered locus">Mtc_0517</name>
</gene>
<dbReference type="RefSeq" id="WP_014405122.1">
    <property type="nucleotide sequence ID" value="NC_017034.1"/>
</dbReference>
<feature type="region of interest" description="Disordered" evidence="1">
    <location>
        <begin position="537"/>
        <end position="556"/>
    </location>
</feature>
<evidence type="ECO:0000256" key="1">
    <source>
        <dbReference type="SAM" id="MobiDB-lite"/>
    </source>
</evidence>
<name>H8I586_METCZ</name>
<dbReference type="HOGENOM" id="CLU_489692_0_0_2"/>
<dbReference type="Proteomes" id="UP000005233">
    <property type="component" value="Chromosome"/>
</dbReference>